<dbReference type="InterPro" id="IPR051942">
    <property type="entry name" value="DENN_domain_containing_2"/>
</dbReference>
<dbReference type="PROSITE" id="PS50211">
    <property type="entry name" value="DENN"/>
    <property type="match status" value="1"/>
</dbReference>
<name>A0A9Q1KJQ8_9CARY</name>
<feature type="compositionally biased region" description="Basic and acidic residues" evidence="1">
    <location>
        <begin position="338"/>
        <end position="355"/>
    </location>
</feature>
<proteinExistence type="predicted"/>
<dbReference type="Gene3D" id="3.40.50.11500">
    <property type="match status" value="1"/>
</dbReference>
<dbReference type="SMART" id="SM00799">
    <property type="entry name" value="DENN"/>
    <property type="match status" value="1"/>
</dbReference>
<dbReference type="OrthoDB" id="6019893at2759"/>
<gene>
    <name evidence="3" type="ORF">Cgig2_020803</name>
</gene>
<comment type="caution">
    <text evidence="3">The sequence shown here is derived from an EMBL/GenBank/DDBJ whole genome shotgun (WGS) entry which is preliminary data.</text>
</comment>
<reference evidence="3" key="1">
    <citation type="submission" date="2022-04" db="EMBL/GenBank/DDBJ databases">
        <title>Carnegiea gigantea Genome sequencing and assembly v2.</title>
        <authorList>
            <person name="Copetti D."/>
            <person name="Sanderson M.J."/>
            <person name="Burquez A."/>
            <person name="Wojciechowski M.F."/>
        </authorList>
    </citation>
    <scope>NUCLEOTIDE SEQUENCE</scope>
    <source>
        <strain evidence="3">SGP5-SGP5p</strain>
        <tissue evidence="3">Aerial part</tissue>
    </source>
</reference>
<dbReference type="Proteomes" id="UP001153076">
    <property type="component" value="Unassembled WGS sequence"/>
</dbReference>
<dbReference type="PANTHER" id="PTHR15288">
    <property type="entry name" value="DENN DOMAIN-CONTAINING PROTEIN 2"/>
    <property type="match status" value="1"/>
</dbReference>
<dbReference type="PANTHER" id="PTHR15288:SF0">
    <property type="entry name" value="UDENN DOMAIN-CONTAINING PROTEIN"/>
    <property type="match status" value="1"/>
</dbReference>
<keyword evidence="4" id="KW-1185">Reference proteome</keyword>
<protein>
    <recommendedName>
        <fullName evidence="2">UDENN domain-containing protein</fullName>
    </recommendedName>
</protein>
<dbReference type="AlphaFoldDB" id="A0A9Q1KJQ8"/>
<feature type="region of interest" description="Disordered" evidence="1">
    <location>
        <begin position="390"/>
        <end position="469"/>
    </location>
</feature>
<feature type="domain" description="UDENN" evidence="2">
    <location>
        <begin position="400"/>
        <end position="816"/>
    </location>
</feature>
<accession>A0A9Q1KJQ8</accession>
<feature type="compositionally biased region" description="Polar residues" evidence="1">
    <location>
        <begin position="42"/>
        <end position="57"/>
    </location>
</feature>
<dbReference type="InterPro" id="IPR037516">
    <property type="entry name" value="Tripartite_DENN"/>
</dbReference>
<evidence type="ECO:0000313" key="3">
    <source>
        <dbReference type="EMBL" id="KAJ8443957.1"/>
    </source>
</evidence>
<dbReference type="Pfam" id="PF02141">
    <property type="entry name" value="DENN"/>
    <property type="match status" value="1"/>
</dbReference>
<dbReference type="InterPro" id="IPR001194">
    <property type="entry name" value="cDENN_dom"/>
</dbReference>
<feature type="region of interest" description="Disordered" evidence="1">
    <location>
        <begin position="332"/>
        <end position="358"/>
    </location>
</feature>
<dbReference type="EMBL" id="JAKOGI010000109">
    <property type="protein sequence ID" value="KAJ8443957.1"/>
    <property type="molecule type" value="Genomic_DNA"/>
</dbReference>
<dbReference type="Gene3D" id="3.30.450.200">
    <property type="match status" value="1"/>
</dbReference>
<feature type="compositionally biased region" description="Polar residues" evidence="1">
    <location>
        <begin position="390"/>
        <end position="400"/>
    </location>
</feature>
<organism evidence="3 4">
    <name type="scientific">Carnegiea gigantea</name>
    <dbReference type="NCBI Taxonomy" id="171969"/>
    <lineage>
        <taxon>Eukaryota</taxon>
        <taxon>Viridiplantae</taxon>
        <taxon>Streptophyta</taxon>
        <taxon>Embryophyta</taxon>
        <taxon>Tracheophyta</taxon>
        <taxon>Spermatophyta</taxon>
        <taxon>Magnoliopsida</taxon>
        <taxon>eudicotyledons</taxon>
        <taxon>Gunneridae</taxon>
        <taxon>Pentapetalae</taxon>
        <taxon>Caryophyllales</taxon>
        <taxon>Cactineae</taxon>
        <taxon>Cactaceae</taxon>
        <taxon>Cactoideae</taxon>
        <taxon>Echinocereeae</taxon>
        <taxon>Carnegiea</taxon>
    </lineage>
</organism>
<feature type="compositionally biased region" description="Polar residues" evidence="1">
    <location>
        <begin position="418"/>
        <end position="435"/>
    </location>
</feature>
<evidence type="ECO:0000259" key="2">
    <source>
        <dbReference type="PROSITE" id="PS50211"/>
    </source>
</evidence>
<dbReference type="InterPro" id="IPR043153">
    <property type="entry name" value="DENN_C"/>
</dbReference>
<feature type="compositionally biased region" description="Basic and acidic residues" evidence="1">
    <location>
        <begin position="154"/>
        <end position="166"/>
    </location>
</feature>
<evidence type="ECO:0000256" key="1">
    <source>
        <dbReference type="SAM" id="MobiDB-lite"/>
    </source>
</evidence>
<feature type="region of interest" description="Disordered" evidence="1">
    <location>
        <begin position="154"/>
        <end position="173"/>
    </location>
</feature>
<sequence>MELKEDGDVHEQQLKRPPSPLWVLQHISEGAARVANEYLSSANTSPVCNGHKQSQSEVGKKGHRHSNSFQSFASQISKAWRWGGNSQYENGRFNFNPEVLANQKRQWYQLHTLDHSKYQEPTALFEHFIVTGLLPDANLGAVEDAFARKKNWESEMARSDATDGRPLKYRGPSPPSLEPQLIFKYPPGKRLPMRLKDLCTFTFPGGVKARLLERTPSMSDLNSLVYGQEHLGRDDLAFIFSLKAAENGTLYGVCLQVPEIVQQVPGILGSSSPMSHPSVGCSRFLVSAPRCYCLLTRVPFFELHYEMLNSIIAQERLNRITQFVSEISISSYSPSPSRGHDQCHSNFDSPDREGSSDWMSSAIPVESAVVLTAAAAGIITYDEVSSTAKIGETPSRSSGDGSEASDFGPAREIDQEGKSNLQDSNGRTSDASETSGFGRPYESYENCMTRSSPEATPPSELGNHKLERSSSSVSLYSSVRSMDEDDDLFSNHDSDSGDFMNMEWAKDNKNDLLQIVCAYGATRIPARGSEIVFQPLEHLQAIQYRRPVVSDLGVDESLLNTELHDPIKSAEINARLAAAEEAVALSVWTTATICRALSLDRVLALLTGVLLEKQVVVVCSNLGILSAVVLSVIPMIRPFEWQSLLLPILPGRMLDFLDAPVPYIVGIRSKPVELKMKTSNLVHVSVEKDQVKLCSLPLLPRRKELYSELRPIHAAIASQSEIAEKHPVYKCNELQAEAATRFLEVMKRYMESLCADLRSYSITSVQSNNDRVSLLLKDSFIDSFPSRDRPFIKLFVDTQMFSVLSDCQLATFEHENS</sequence>
<evidence type="ECO:0000313" key="4">
    <source>
        <dbReference type="Proteomes" id="UP001153076"/>
    </source>
</evidence>
<feature type="region of interest" description="Disordered" evidence="1">
    <location>
        <begin position="42"/>
        <end position="65"/>
    </location>
</feature>